<comment type="caution">
    <text evidence="2">The sequence shown here is derived from an EMBL/GenBank/DDBJ whole genome shotgun (WGS) entry which is preliminary data.</text>
</comment>
<organism evidence="2 3">
    <name type="scientific">Rotaria magnacalcarata</name>
    <dbReference type="NCBI Taxonomy" id="392030"/>
    <lineage>
        <taxon>Eukaryota</taxon>
        <taxon>Metazoa</taxon>
        <taxon>Spiralia</taxon>
        <taxon>Gnathifera</taxon>
        <taxon>Rotifera</taxon>
        <taxon>Eurotatoria</taxon>
        <taxon>Bdelloidea</taxon>
        <taxon>Philodinida</taxon>
        <taxon>Philodinidae</taxon>
        <taxon>Rotaria</taxon>
    </lineage>
</organism>
<evidence type="ECO:0000313" key="2">
    <source>
        <dbReference type="EMBL" id="CAF3901808.1"/>
    </source>
</evidence>
<evidence type="ECO:0000256" key="1">
    <source>
        <dbReference type="SAM" id="MobiDB-lite"/>
    </source>
</evidence>
<accession>A0A819HKZ7</accession>
<sequence length="293" mass="33224">MTTSENIWSTFITTRQISSDYYTISTCLTDLLHRCSLNSTVFNNLSQTLFSSSSIDQIKLLNDYSNIVKTILKQNSLRTNILQNIRRLFRSDPCLKELFSTIVDEHCQCQQCDCTILNSITDVIHDVDEIKSTLFVESNQISCTCFRCNDPNQLKTLTFKQLSPCLALTVSLMIVDGNDMSSRRSTIDSHGKFLTLWMSRKSYQLDLTLDSDRLMPSQSTNSNTFDELESLSPATTASEGTSDDDTTTSIYLTLFQSKLEHDHTVNSLALHNRPLEQLSSTRKSKRTKPYTTA</sequence>
<gene>
    <name evidence="2" type="ORF">UXM345_LOCUS10581</name>
</gene>
<feature type="compositionally biased region" description="Polar residues" evidence="1">
    <location>
        <begin position="216"/>
        <end position="225"/>
    </location>
</feature>
<proteinExistence type="predicted"/>
<dbReference type="EMBL" id="CAJOBF010001018">
    <property type="protein sequence ID" value="CAF3901808.1"/>
    <property type="molecule type" value="Genomic_DNA"/>
</dbReference>
<evidence type="ECO:0000313" key="3">
    <source>
        <dbReference type="Proteomes" id="UP000663842"/>
    </source>
</evidence>
<reference evidence="2" key="1">
    <citation type="submission" date="2021-02" db="EMBL/GenBank/DDBJ databases">
        <authorList>
            <person name="Nowell W R."/>
        </authorList>
    </citation>
    <scope>NUCLEOTIDE SEQUENCE</scope>
</reference>
<dbReference type="AlphaFoldDB" id="A0A819HKZ7"/>
<feature type="region of interest" description="Disordered" evidence="1">
    <location>
        <begin position="216"/>
        <end position="244"/>
    </location>
</feature>
<protein>
    <submittedName>
        <fullName evidence="2">Uncharacterized protein</fullName>
    </submittedName>
</protein>
<dbReference type="Proteomes" id="UP000663842">
    <property type="component" value="Unassembled WGS sequence"/>
</dbReference>
<name>A0A819HKZ7_9BILA</name>